<reference evidence="3" key="3">
    <citation type="submission" date="2025-04" db="UniProtKB">
        <authorList>
            <consortium name="RefSeq"/>
        </authorList>
    </citation>
    <scope>IDENTIFICATION</scope>
    <source>
        <strain evidence="3">CBS 304.34</strain>
    </source>
</reference>
<dbReference type="AlphaFoldDB" id="A0A6A6Z314"/>
<dbReference type="Proteomes" id="UP000504636">
    <property type="component" value="Unplaced"/>
</dbReference>
<sequence>MDKLKAANSDVRDLQKTVGTQKERIDSLELEARARVEDASTTVKPALEDVKKLRNSVDYLETRLQASNVARVDALEQIYNLKHDVNPFNRPQPSEKQLTIDLQEACLKIHVLESQLQRTGRYYENEELKSKLDDAEIHVLRLRREMEYFKKVLESEVRKHASFKIWSEVDDNKSLPPNATREDVDRMIALLQKRLKAHLANTSGKVDKQLAEHEFRIDQLSKEVEFYVREIIYYKLDIKGYKKDIKSL</sequence>
<evidence type="ECO:0000313" key="2">
    <source>
        <dbReference type="Proteomes" id="UP000504636"/>
    </source>
</evidence>
<keyword evidence="2" id="KW-1185">Reference proteome</keyword>
<dbReference type="GeneID" id="54455997"/>
<organism evidence="1">
    <name type="scientific">Mytilinidion resinicola</name>
    <dbReference type="NCBI Taxonomy" id="574789"/>
    <lineage>
        <taxon>Eukaryota</taxon>
        <taxon>Fungi</taxon>
        <taxon>Dikarya</taxon>
        <taxon>Ascomycota</taxon>
        <taxon>Pezizomycotina</taxon>
        <taxon>Dothideomycetes</taxon>
        <taxon>Pleosporomycetidae</taxon>
        <taxon>Mytilinidiales</taxon>
        <taxon>Mytilinidiaceae</taxon>
        <taxon>Mytilinidion</taxon>
    </lineage>
</organism>
<evidence type="ECO:0000313" key="1">
    <source>
        <dbReference type="EMBL" id="KAF2815073.1"/>
    </source>
</evidence>
<name>A0A6A6Z314_9PEZI</name>
<gene>
    <name evidence="1 3" type="ORF">BDZ99DRAFT_378307</name>
</gene>
<feature type="non-terminal residue" evidence="1">
    <location>
        <position position="248"/>
    </location>
</feature>
<dbReference type="OrthoDB" id="5431474at2759"/>
<reference evidence="3" key="2">
    <citation type="submission" date="2020-04" db="EMBL/GenBank/DDBJ databases">
        <authorList>
            <consortium name="NCBI Genome Project"/>
        </authorList>
    </citation>
    <scope>NUCLEOTIDE SEQUENCE</scope>
    <source>
        <strain evidence="3">CBS 304.34</strain>
    </source>
</reference>
<reference evidence="1 3" key="1">
    <citation type="journal article" date="2020" name="Stud. Mycol.">
        <title>101 Dothideomycetes genomes: a test case for predicting lifestyles and emergence of pathogens.</title>
        <authorList>
            <person name="Haridas S."/>
            <person name="Albert R."/>
            <person name="Binder M."/>
            <person name="Bloem J."/>
            <person name="Labutti K."/>
            <person name="Salamov A."/>
            <person name="Andreopoulos B."/>
            <person name="Baker S."/>
            <person name="Barry K."/>
            <person name="Bills G."/>
            <person name="Bluhm B."/>
            <person name="Cannon C."/>
            <person name="Castanera R."/>
            <person name="Culley D."/>
            <person name="Daum C."/>
            <person name="Ezra D."/>
            <person name="Gonzalez J."/>
            <person name="Henrissat B."/>
            <person name="Kuo A."/>
            <person name="Liang C."/>
            <person name="Lipzen A."/>
            <person name="Lutzoni F."/>
            <person name="Magnuson J."/>
            <person name="Mondo S."/>
            <person name="Nolan M."/>
            <person name="Ohm R."/>
            <person name="Pangilinan J."/>
            <person name="Park H.-J."/>
            <person name="Ramirez L."/>
            <person name="Alfaro M."/>
            <person name="Sun H."/>
            <person name="Tritt A."/>
            <person name="Yoshinaga Y."/>
            <person name="Zwiers L.-H."/>
            <person name="Turgeon B."/>
            <person name="Goodwin S."/>
            <person name="Spatafora J."/>
            <person name="Crous P."/>
            <person name="Grigoriev I."/>
        </authorList>
    </citation>
    <scope>NUCLEOTIDE SEQUENCE</scope>
    <source>
        <strain evidence="1 3">CBS 304.34</strain>
    </source>
</reference>
<proteinExistence type="predicted"/>
<protein>
    <submittedName>
        <fullName evidence="1 3">Uncharacterized protein</fullName>
    </submittedName>
</protein>
<accession>A0A6A6Z314</accession>
<evidence type="ECO:0000313" key="3">
    <source>
        <dbReference type="RefSeq" id="XP_033582037.1"/>
    </source>
</evidence>
<dbReference type="EMBL" id="MU003694">
    <property type="protein sequence ID" value="KAF2815073.1"/>
    <property type="molecule type" value="Genomic_DNA"/>
</dbReference>
<dbReference type="RefSeq" id="XP_033582037.1">
    <property type="nucleotide sequence ID" value="XM_033715104.1"/>
</dbReference>